<evidence type="ECO:0000256" key="2">
    <source>
        <dbReference type="ARBA" id="ARBA00022737"/>
    </source>
</evidence>
<evidence type="ECO:0000313" key="6">
    <source>
        <dbReference type="Proteomes" id="UP000076420"/>
    </source>
</evidence>
<dbReference type="SUPFAM" id="SSF50978">
    <property type="entry name" value="WD40 repeat-like"/>
    <property type="match status" value="1"/>
</dbReference>
<dbReference type="KEGG" id="bgt:106057021"/>
<evidence type="ECO:0000256" key="4">
    <source>
        <dbReference type="SAM" id="MobiDB-lite"/>
    </source>
</evidence>
<proteinExistence type="predicted"/>
<dbReference type="VEuPathDB" id="VectorBase:BGLAX_045444"/>
<dbReference type="STRING" id="6526.A0A2C9L1C8"/>
<dbReference type="VEuPathDB" id="VectorBase:BGLB025843"/>
<accession>A0A2C9L1C8</accession>
<dbReference type="RefSeq" id="XP_013069492.2">
    <property type="nucleotide sequence ID" value="XM_013214038.2"/>
</dbReference>
<dbReference type="GO" id="GO:0080008">
    <property type="term" value="C:Cul4-RING E3 ubiquitin ligase complex"/>
    <property type="evidence" value="ECO:0007669"/>
    <property type="project" value="TreeGrafter"/>
</dbReference>
<organism evidence="5 6">
    <name type="scientific">Biomphalaria glabrata</name>
    <name type="common">Bloodfluke planorb</name>
    <name type="synonym">Freshwater snail</name>
    <dbReference type="NCBI Taxonomy" id="6526"/>
    <lineage>
        <taxon>Eukaryota</taxon>
        <taxon>Metazoa</taxon>
        <taxon>Spiralia</taxon>
        <taxon>Lophotrochozoa</taxon>
        <taxon>Mollusca</taxon>
        <taxon>Gastropoda</taxon>
        <taxon>Heterobranchia</taxon>
        <taxon>Euthyneura</taxon>
        <taxon>Panpulmonata</taxon>
        <taxon>Hygrophila</taxon>
        <taxon>Lymnaeoidea</taxon>
        <taxon>Planorbidae</taxon>
        <taxon>Biomphalaria</taxon>
    </lineage>
</organism>
<dbReference type="Proteomes" id="UP000076420">
    <property type="component" value="Unassembled WGS sequence"/>
</dbReference>
<feature type="compositionally biased region" description="Polar residues" evidence="4">
    <location>
        <begin position="58"/>
        <end position="73"/>
    </location>
</feature>
<dbReference type="Gene3D" id="2.130.10.10">
    <property type="entry name" value="YVTN repeat-like/Quinoprotein amine dehydrogenase"/>
    <property type="match status" value="1"/>
</dbReference>
<keyword evidence="1 3" id="KW-0853">WD repeat</keyword>
<sequence>MKVMNRQYQSRRSQQSSSRCGQQGTSRDSSCPSKRKIKKRNNNKYTSNNGNRADHQNNIEGNHFDTSSLDETGQVESDIPGYYYDKEKKTYFKILPNTMSCVSSFVTKETIRKQEVEKQRLLDLKKVEAGSLPKTQQQKKNEALNLLSVLKSVQCGLFTCENLMTYTARQMCCVLKQDEEWPISCPTQLHLTLDEIQKMEVTTSRDKLICVSSVKSCLGQCIQLLAVGEGRSLTRKDKKLTYITIKPPDIVLGPVYKKISSLCLAPTQSLSGMTTVMYTTVCPIGYMPSMVYMCNLDAPTTDTMTIFELNLGFKTVWSAAWDSQRSRFSVGSEQKCHLIDAATRRRWTYNTCNSDPLSQTFSPNSCNILYNGTRSGLILVHDARCQGQIKAQMKQHHGVGCLKLLQNDNHILASDFSGTICLWDLRKQKVLMKYKGLVNSHYQLPFHVDETETLLCSSGSDSYTKLWDIKSGELLKSFPPPYPASIDSFPVSIYSQHWGKVPGNAGLIVALKNKFVTYT</sequence>
<feature type="compositionally biased region" description="Low complexity" evidence="4">
    <location>
        <begin position="1"/>
        <end position="27"/>
    </location>
</feature>
<reference evidence="5" key="1">
    <citation type="submission" date="2020-05" db="UniProtKB">
        <authorList>
            <consortium name="EnsemblMetazoa"/>
        </authorList>
    </citation>
    <scope>IDENTIFICATION</scope>
    <source>
        <strain evidence="5">BB02</strain>
    </source>
</reference>
<evidence type="ECO:0000313" key="5">
    <source>
        <dbReference type="EnsemblMetazoa" id="BGLB025843-PB"/>
    </source>
</evidence>
<feature type="repeat" description="WD" evidence="3">
    <location>
        <begin position="454"/>
        <end position="477"/>
    </location>
</feature>
<evidence type="ECO:0000256" key="1">
    <source>
        <dbReference type="ARBA" id="ARBA00022574"/>
    </source>
</evidence>
<dbReference type="InterPro" id="IPR052254">
    <property type="entry name" value="CUL4-DDB1_E3_ligase_receptor"/>
</dbReference>
<dbReference type="PANTHER" id="PTHR44472">
    <property type="entry name" value="DDB1- AND CUL4-ASSOCIATED FACTOR 4-RELATED"/>
    <property type="match status" value="1"/>
</dbReference>
<dbReference type="OrthoDB" id="128867at2759"/>
<evidence type="ECO:0000256" key="3">
    <source>
        <dbReference type="PROSITE-ProRule" id="PRU00221"/>
    </source>
</evidence>
<dbReference type="InterPro" id="IPR036322">
    <property type="entry name" value="WD40_repeat_dom_sf"/>
</dbReference>
<feature type="compositionally biased region" description="Basic residues" evidence="4">
    <location>
        <begin position="33"/>
        <end position="42"/>
    </location>
</feature>
<feature type="region of interest" description="Disordered" evidence="4">
    <location>
        <begin position="1"/>
        <end position="73"/>
    </location>
</feature>
<protein>
    <submittedName>
        <fullName evidence="5">Uncharacterized protein</fullName>
    </submittedName>
</protein>
<dbReference type="Pfam" id="PF23761">
    <property type="entry name" value="Beta-prop_DCAF4"/>
    <property type="match status" value="1"/>
</dbReference>
<dbReference type="PANTHER" id="PTHR44472:SF1">
    <property type="entry name" value="DDB1 AND CUL4 ASSOCIATED FACTOR 4"/>
    <property type="match status" value="1"/>
</dbReference>
<dbReference type="SMART" id="SM00320">
    <property type="entry name" value="WD40"/>
    <property type="match status" value="3"/>
</dbReference>
<dbReference type="InterPro" id="IPR015943">
    <property type="entry name" value="WD40/YVTN_repeat-like_dom_sf"/>
</dbReference>
<dbReference type="AlphaFoldDB" id="A0A2C9L1C8"/>
<dbReference type="PROSITE" id="PS50082">
    <property type="entry name" value="WD_REPEATS_2"/>
    <property type="match status" value="1"/>
</dbReference>
<keyword evidence="2" id="KW-0677">Repeat</keyword>
<gene>
    <name evidence="5" type="primary">106057021</name>
</gene>
<dbReference type="EnsemblMetazoa" id="BGLB025843-RB">
    <property type="protein sequence ID" value="BGLB025843-PB"/>
    <property type="gene ID" value="BGLB025843"/>
</dbReference>
<dbReference type="InterPro" id="IPR001680">
    <property type="entry name" value="WD40_rpt"/>
</dbReference>
<name>A0A2C9L1C8_BIOGL</name>